<dbReference type="Gene3D" id="1.20.1070.10">
    <property type="entry name" value="Rhodopsin 7-helix transmembrane proteins"/>
    <property type="match status" value="1"/>
</dbReference>
<feature type="transmembrane region" description="Helical" evidence="10">
    <location>
        <begin position="165"/>
        <end position="191"/>
    </location>
</feature>
<reference evidence="12" key="1">
    <citation type="submission" date="2019-04" db="EMBL/GenBank/DDBJ databases">
        <title>Genome assembly of Zosterops borbonicus 15179.</title>
        <authorList>
            <person name="Leroy T."/>
            <person name="Anselmetti Y."/>
            <person name="Tilak M.-K."/>
            <person name="Nabholz B."/>
        </authorList>
    </citation>
    <scope>NUCLEOTIDE SEQUENCE</scope>
    <source>
        <strain evidence="12">HGM_15179</strain>
        <tissue evidence="12">Muscle</tissue>
    </source>
</reference>
<dbReference type="GO" id="GO:0007200">
    <property type="term" value="P:phospholipase C-activating G protein-coupled receptor signaling pathway"/>
    <property type="evidence" value="ECO:0007669"/>
    <property type="project" value="TreeGrafter"/>
</dbReference>
<evidence type="ECO:0000256" key="2">
    <source>
        <dbReference type="ARBA" id="ARBA00022692"/>
    </source>
</evidence>
<feature type="domain" description="G-protein coupled receptors family 1 profile" evidence="11">
    <location>
        <begin position="185"/>
        <end position="360"/>
    </location>
</feature>
<evidence type="ECO:0000256" key="4">
    <source>
        <dbReference type="ARBA" id="ARBA00023040"/>
    </source>
</evidence>
<feature type="transmembrane region" description="Helical" evidence="10">
    <location>
        <begin position="321"/>
        <end position="345"/>
    </location>
</feature>
<keyword evidence="3 10" id="KW-1133">Transmembrane helix</keyword>
<evidence type="ECO:0000313" key="12">
    <source>
        <dbReference type="EMBL" id="TRZ08696.1"/>
    </source>
</evidence>
<feature type="transmembrane region" description="Helical" evidence="10">
    <location>
        <begin position="203"/>
        <end position="222"/>
    </location>
</feature>
<evidence type="ECO:0000256" key="8">
    <source>
        <dbReference type="ARBA" id="ARBA00023224"/>
    </source>
</evidence>
<evidence type="ECO:0000256" key="6">
    <source>
        <dbReference type="ARBA" id="ARBA00023170"/>
    </source>
</evidence>
<keyword evidence="7" id="KW-0325">Glycoprotein</keyword>
<comment type="subcellular location">
    <subcellularLocation>
        <location evidence="1">Membrane</location>
        <topology evidence="1">Multi-pass membrane protein</topology>
    </subcellularLocation>
</comment>
<dbReference type="Proteomes" id="UP000796761">
    <property type="component" value="Unassembled WGS sequence"/>
</dbReference>
<protein>
    <recommendedName>
        <fullName evidence="11">G-protein coupled receptors family 1 profile domain-containing protein</fullName>
    </recommendedName>
</protein>
<keyword evidence="6" id="KW-0675">Receptor</keyword>
<evidence type="ECO:0000256" key="3">
    <source>
        <dbReference type="ARBA" id="ARBA00022989"/>
    </source>
</evidence>
<gene>
    <name evidence="12" type="ORF">HGM15179_018412</name>
</gene>
<evidence type="ECO:0000256" key="1">
    <source>
        <dbReference type="ARBA" id="ARBA00004141"/>
    </source>
</evidence>
<dbReference type="GO" id="GO:0005886">
    <property type="term" value="C:plasma membrane"/>
    <property type="evidence" value="ECO:0007669"/>
    <property type="project" value="TreeGrafter"/>
</dbReference>
<dbReference type="PANTHER" id="PTHR24232">
    <property type="entry name" value="G-PROTEIN COUPLED RECEPTOR"/>
    <property type="match status" value="1"/>
</dbReference>
<feature type="transmembrane region" description="Helical" evidence="10">
    <location>
        <begin position="283"/>
        <end position="301"/>
    </location>
</feature>
<dbReference type="InterPro" id="IPR017452">
    <property type="entry name" value="GPCR_Rhodpsn_7TM"/>
</dbReference>
<feature type="region of interest" description="Disordered" evidence="9">
    <location>
        <begin position="1"/>
        <end position="39"/>
    </location>
</feature>
<dbReference type="AlphaFoldDB" id="A0A8K1FZ21"/>
<keyword evidence="5 10" id="KW-0472">Membrane</keyword>
<name>A0A8K1FZ21_9PASS</name>
<keyword evidence="8" id="KW-0807">Transducer</keyword>
<sequence>MRRAAQTVKSRAINWPKDELAPPGPDNGKTTKEQESGPNCSYLQRKLSSFNFPKIFKHGISTHSPGGVVDVHMAGDVSHSGCSSPMPCEETSWNKEGPQWLWDAPHQCLVRKPPGTRKDLALTLENNEEQEYNVSSTKPGYSSLTGISMERDHMKDLRRYLALKYIQYLVLSSSNTISTLLGLLGSTYAMILLQSAKVSSKSTAVLISSLAQADILVFLSLVSELVWGSFGASPAAWGVAQILLTANTHLSCVLLSCVALEAYLITFLPSESRPLRTVRNARLLSRVIWTLVAAECALLLLDEHLSAGSSPGLLSQLSSAAAALLRSLSYILGILLRIINVYIYYKIFFSMSPRSRLKSK</sequence>
<proteinExistence type="predicted"/>
<evidence type="ECO:0000256" key="9">
    <source>
        <dbReference type="SAM" id="MobiDB-lite"/>
    </source>
</evidence>
<keyword evidence="2 10" id="KW-0812">Transmembrane</keyword>
<dbReference type="GO" id="GO:0004930">
    <property type="term" value="F:G protein-coupled receptor activity"/>
    <property type="evidence" value="ECO:0007669"/>
    <property type="project" value="UniProtKB-KW"/>
</dbReference>
<evidence type="ECO:0000313" key="13">
    <source>
        <dbReference type="Proteomes" id="UP000796761"/>
    </source>
</evidence>
<dbReference type="GO" id="GO:0035025">
    <property type="term" value="P:positive regulation of Rho protein signal transduction"/>
    <property type="evidence" value="ECO:0007669"/>
    <property type="project" value="TreeGrafter"/>
</dbReference>
<evidence type="ECO:0000256" key="10">
    <source>
        <dbReference type="SAM" id="Phobius"/>
    </source>
</evidence>
<evidence type="ECO:0000259" key="11">
    <source>
        <dbReference type="PROSITE" id="PS50262"/>
    </source>
</evidence>
<dbReference type="EMBL" id="SWJQ01001263">
    <property type="protein sequence ID" value="TRZ08696.1"/>
    <property type="molecule type" value="Genomic_DNA"/>
</dbReference>
<organism evidence="12 13">
    <name type="scientific">Zosterops borbonicus</name>
    <dbReference type="NCBI Taxonomy" id="364589"/>
    <lineage>
        <taxon>Eukaryota</taxon>
        <taxon>Metazoa</taxon>
        <taxon>Chordata</taxon>
        <taxon>Craniata</taxon>
        <taxon>Vertebrata</taxon>
        <taxon>Euteleostomi</taxon>
        <taxon>Archelosauria</taxon>
        <taxon>Archosauria</taxon>
        <taxon>Dinosauria</taxon>
        <taxon>Saurischia</taxon>
        <taxon>Theropoda</taxon>
        <taxon>Coelurosauria</taxon>
        <taxon>Aves</taxon>
        <taxon>Neognathae</taxon>
        <taxon>Neoaves</taxon>
        <taxon>Telluraves</taxon>
        <taxon>Australaves</taxon>
        <taxon>Passeriformes</taxon>
        <taxon>Sylvioidea</taxon>
        <taxon>Zosteropidae</taxon>
        <taxon>Zosterops</taxon>
    </lineage>
</organism>
<dbReference type="SUPFAM" id="SSF81321">
    <property type="entry name" value="Family A G protein-coupled receptor-like"/>
    <property type="match status" value="1"/>
</dbReference>
<evidence type="ECO:0000256" key="7">
    <source>
        <dbReference type="ARBA" id="ARBA00023180"/>
    </source>
</evidence>
<dbReference type="PANTHER" id="PTHR24232:SF83">
    <property type="entry name" value="GENE 5127-RELATED"/>
    <property type="match status" value="1"/>
</dbReference>
<keyword evidence="4" id="KW-0297">G-protein coupled receptor</keyword>
<dbReference type="PROSITE" id="PS50262">
    <property type="entry name" value="G_PROTEIN_RECEP_F1_2"/>
    <property type="match status" value="1"/>
</dbReference>
<dbReference type="OrthoDB" id="8807033at2759"/>
<comment type="caution">
    <text evidence="12">The sequence shown here is derived from an EMBL/GenBank/DDBJ whole genome shotgun (WGS) entry which is preliminary data.</text>
</comment>
<accession>A0A8K1FZ21</accession>
<evidence type="ECO:0000256" key="5">
    <source>
        <dbReference type="ARBA" id="ARBA00023136"/>
    </source>
</evidence>
<keyword evidence="13" id="KW-1185">Reference proteome</keyword>